<keyword evidence="2" id="KW-1133">Transmembrane helix</keyword>
<keyword evidence="5" id="KW-1185">Reference proteome</keyword>
<dbReference type="InterPro" id="IPR001304">
    <property type="entry name" value="C-type_lectin-like"/>
</dbReference>
<comment type="caution">
    <text evidence="4">The sequence shown here is derived from an EMBL/GenBank/DDBJ whole genome shotgun (WGS) entry which is preliminary data.</text>
</comment>
<dbReference type="InterPro" id="IPR016187">
    <property type="entry name" value="CTDL_fold"/>
</dbReference>
<dbReference type="PROSITE" id="PS00615">
    <property type="entry name" value="C_TYPE_LECTIN_1"/>
    <property type="match status" value="1"/>
</dbReference>
<evidence type="ECO:0000256" key="2">
    <source>
        <dbReference type="SAM" id="Phobius"/>
    </source>
</evidence>
<dbReference type="PROSITE" id="PS50041">
    <property type="entry name" value="C_TYPE_LECTIN_2"/>
    <property type="match status" value="1"/>
</dbReference>
<dbReference type="InterPro" id="IPR016186">
    <property type="entry name" value="C-type_lectin-like/link_sf"/>
</dbReference>
<protein>
    <recommendedName>
        <fullName evidence="3">C-type lectin domain-containing protein</fullName>
    </recommendedName>
</protein>
<reference evidence="4" key="1">
    <citation type="journal article" date="2023" name="Mol. Biol. Evol.">
        <title>Third-Generation Sequencing Reveals the Adaptive Role of the Epigenome in Three Deep-Sea Polychaetes.</title>
        <authorList>
            <person name="Perez M."/>
            <person name="Aroh O."/>
            <person name="Sun Y."/>
            <person name="Lan Y."/>
            <person name="Juniper S.K."/>
            <person name="Young C.R."/>
            <person name="Angers B."/>
            <person name="Qian P.Y."/>
        </authorList>
    </citation>
    <scope>NUCLEOTIDE SEQUENCE</scope>
    <source>
        <strain evidence="4">P08H-3</strain>
    </source>
</reference>
<evidence type="ECO:0000313" key="5">
    <source>
        <dbReference type="Proteomes" id="UP001208570"/>
    </source>
</evidence>
<keyword evidence="2" id="KW-0472">Membrane</keyword>
<proteinExistence type="predicted"/>
<dbReference type="AlphaFoldDB" id="A0AAD9MP20"/>
<evidence type="ECO:0000313" key="4">
    <source>
        <dbReference type="EMBL" id="KAK2140842.1"/>
    </source>
</evidence>
<dbReference type="InterPro" id="IPR018378">
    <property type="entry name" value="C-type_lectin_CS"/>
</dbReference>
<sequence length="242" mass="26701">MAKGSQASRSAPAAGNSFVGAEANTEITGDQIEMGKECIVTEVSAMLFSFDRQMVSMSGWKQWFFSVLIGIALSFCAGGLLVDYRYFKAIYGSDVTCPNTRIATLEVKSRVICALICGGDDRCSGSNYLTASGQCQLLKYPCLPGSEKPRAGSIYIERLDNLAAGFTRYFLGGRRPDNGNATEFYWQPSGIPISYSRWFIGQPYAGNDDCNCIMITINTNWLWEDNGCRTYAMYMCQIIYDG</sequence>
<evidence type="ECO:0000259" key="3">
    <source>
        <dbReference type="PROSITE" id="PS50041"/>
    </source>
</evidence>
<gene>
    <name evidence="4" type="ORF">LSH36_1232g00004</name>
</gene>
<accession>A0AAD9MP20</accession>
<dbReference type="EMBL" id="JAODUP010001232">
    <property type="protein sequence ID" value="KAK2140842.1"/>
    <property type="molecule type" value="Genomic_DNA"/>
</dbReference>
<keyword evidence="2" id="KW-0812">Transmembrane</keyword>
<dbReference type="Proteomes" id="UP001208570">
    <property type="component" value="Unassembled WGS sequence"/>
</dbReference>
<organism evidence="4 5">
    <name type="scientific">Paralvinella palmiformis</name>
    <dbReference type="NCBI Taxonomy" id="53620"/>
    <lineage>
        <taxon>Eukaryota</taxon>
        <taxon>Metazoa</taxon>
        <taxon>Spiralia</taxon>
        <taxon>Lophotrochozoa</taxon>
        <taxon>Annelida</taxon>
        <taxon>Polychaeta</taxon>
        <taxon>Sedentaria</taxon>
        <taxon>Canalipalpata</taxon>
        <taxon>Terebellida</taxon>
        <taxon>Terebelliformia</taxon>
        <taxon>Alvinellidae</taxon>
        <taxon>Paralvinella</taxon>
    </lineage>
</organism>
<dbReference type="SUPFAM" id="SSF56436">
    <property type="entry name" value="C-type lectin-like"/>
    <property type="match status" value="1"/>
</dbReference>
<name>A0AAD9MP20_9ANNE</name>
<feature type="domain" description="C-type lectin" evidence="3">
    <location>
        <begin position="169"/>
        <end position="237"/>
    </location>
</feature>
<dbReference type="Gene3D" id="3.10.100.10">
    <property type="entry name" value="Mannose-Binding Protein A, subunit A"/>
    <property type="match status" value="1"/>
</dbReference>
<evidence type="ECO:0000256" key="1">
    <source>
        <dbReference type="ARBA" id="ARBA00023157"/>
    </source>
</evidence>
<keyword evidence="1" id="KW-1015">Disulfide bond</keyword>
<dbReference type="CDD" id="cd00037">
    <property type="entry name" value="CLECT"/>
    <property type="match status" value="1"/>
</dbReference>
<feature type="transmembrane region" description="Helical" evidence="2">
    <location>
        <begin position="63"/>
        <end position="82"/>
    </location>
</feature>